<dbReference type="Gene3D" id="2.50.20.20">
    <property type="match status" value="1"/>
</dbReference>
<accession>A0ABP8C5H1</accession>
<dbReference type="PROSITE" id="PS51257">
    <property type="entry name" value="PROKAR_LIPOPROTEIN"/>
    <property type="match status" value="1"/>
</dbReference>
<evidence type="ECO:0000313" key="1">
    <source>
        <dbReference type="EMBL" id="GAA4234052.1"/>
    </source>
</evidence>
<organism evidence="1 2">
    <name type="scientific">Actinomadura meridiana</name>
    <dbReference type="NCBI Taxonomy" id="559626"/>
    <lineage>
        <taxon>Bacteria</taxon>
        <taxon>Bacillati</taxon>
        <taxon>Actinomycetota</taxon>
        <taxon>Actinomycetes</taxon>
        <taxon>Streptosporangiales</taxon>
        <taxon>Thermomonosporaceae</taxon>
        <taxon>Actinomadura</taxon>
    </lineage>
</organism>
<dbReference type="InterPro" id="IPR029046">
    <property type="entry name" value="LolA/LolB/LppX"/>
</dbReference>
<keyword evidence="2" id="KW-1185">Reference proteome</keyword>
<name>A0ABP8C5H1_9ACTN</name>
<sequence>MIRRFAAGTVLAVGLVISLTGCLGDTGNKVDEAGKNLKLTAAQVLGKAAEETGTVDSFKADFTMQISGSSDGNLTASGAMRYRTKPDLAYGMRFDQMTAAGKSMNGTEYLLVDRAMYMKIPMLTELGGSAAKPWLKISLDELGQKSGLNLDEMLKQSKQMDPVQNTKMLTASKDVREVGKETVDGVETTHYTGTYRMEDAIAKLPADQQEALRKSYADAGMDSMSFDLWVDGKQLPRKLAMKSQQATSGTMNITMTYRDYGKPVEVTAPPASQTTDFAEMMKNFGGAGGGAGLPGA</sequence>
<dbReference type="SUPFAM" id="SSF89392">
    <property type="entry name" value="Prokaryotic lipoproteins and lipoprotein localization factors"/>
    <property type="match status" value="1"/>
</dbReference>
<proteinExistence type="predicted"/>
<comment type="caution">
    <text evidence="1">The sequence shown here is derived from an EMBL/GenBank/DDBJ whole genome shotgun (WGS) entry which is preliminary data.</text>
</comment>
<dbReference type="EMBL" id="BAABAS010000007">
    <property type="protein sequence ID" value="GAA4234052.1"/>
    <property type="molecule type" value="Genomic_DNA"/>
</dbReference>
<keyword evidence="1" id="KW-0449">Lipoprotein</keyword>
<dbReference type="Proteomes" id="UP001501710">
    <property type="component" value="Unassembled WGS sequence"/>
</dbReference>
<protein>
    <submittedName>
        <fullName evidence="1">Lipoprotein</fullName>
    </submittedName>
</protein>
<reference evidence="2" key="1">
    <citation type="journal article" date="2019" name="Int. J. Syst. Evol. Microbiol.">
        <title>The Global Catalogue of Microorganisms (GCM) 10K type strain sequencing project: providing services to taxonomists for standard genome sequencing and annotation.</title>
        <authorList>
            <consortium name="The Broad Institute Genomics Platform"/>
            <consortium name="The Broad Institute Genome Sequencing Center for Infectious Disease"/>
            <person name="Wu L."/>
            <person name="Ma J."/>
        </authorList>
    </citation>
    <scope>NUCLEOTIDE SEQUENCE [LARGE SCALE GENOMIC DNA]</scope>
    <source>
        <strain evidence="2">JCM 17440</strain>
    </source>
</reference>
<gene>
    <name evidence="1" type="ORF">GCM10022254_38000</name>
</gene>
<dbReference type="RefSeq" id="WP_344898382.1">
    <property type="nucleotide sequence ID" value="NZ_BAABAS010000007.1"/>
</dbReference>
<evidence type="ECO:0000313" key="2">
    <source>
        <dbReference type="Proteomes" id="UP001501710"/>
    </source>
</evidence>